<dbReference type="GO" id="GO:0046718">
    <property type="term" value="P:symbiont entry into host cell"/>
    <property type="evidence" value="ECO:0007669"/>
    <property type="project" value="UniProtKB-KW"/>
</dbReference>
<dbReference type="InterPro" id="IPR048801">
    <property type="entry name" value="Gn_nairovirus"/>
</dbReference>
<feature type="domain" description="Glycoprotein Gc C-terminal bunyavirales" evidence="21">
    <location>
        <begin position="1091"/>
        <end position="1307"/>
    </location>
</feature>
<comment type="subcellular location">
    <subcellularLocation>
        <location evidence="1">Host Golgi apparatus membrane</location>
        <topology evidence="1">Single-pass type I membrane protein</topology>
    </subcellularLocation>
    <subcellularLocation>
        <location evidence="3">Host endoplasmic reticulum membrane</location>
        <topology evidence="3">Single-pass type I membrane protein</topology>
    </subcellularLocation>
    <subcellularLocation>
        <location evidence="2">Virion membrane</location>
        <topology evidence="2">Single-pass membrane protein</topology>
    </subcellularLocation>
</comment>
<evidence type="ECO:0000256" key="12">
    <source>
        <dbReference type="ARBA" id="ARBA00023136"/>
    </source>
</evidence>
<evidence type="ECO:0000256" key="4">
    <source>
        <dbReference type="ARBA" id="ARBA00022506"/>
    </source>
</evidence>
<keyword evidence="9" id="KW-1040">Host Golgi apparatus</keyword>
<name>A0A0B5KTZ6_9VIRU</name>
<evidence type="ECO:0000256" key="6">
    <source>
        <dbReference type="ARBA" id="ARBA00022581"/>
    </source>
</evidence>
<dbReference type="InterPro" id="IPR002532">
    <property type="entry name" value="Hanta_Gc_N"/>
</dbReference>
<feature type="transmembrane region" description="Helical" evidence="19">
    <location>
        <begin position="1267"/>
        <end position="1291"/>
    </location>
</feature>
<dbReference type="Proteomes" id="UP000139373">
    <property type="component" value="Genome"/>
</dbReference>
<keyword evidence="19" id="KW-0812">Transmembrane</keyword>
<evidence type="ECO:0000256" key="5">
    <source>
        <dbReference type="ARBA" id="ARBA00022510"/>
    </source>
</evidence>
<dbReference type="GO" id="GO:0044167">
    <property type="term" value="C:host cell endoplasmic reticulum membrane"/>
    <property type="evidence" value="ECO:0007669"/>
    <property type="project" value="UniProtKB-SubCell"/>
</dbReference>
<reference evidence="23 24" key="1">
    <citation type="journal article" date="2015" name="Elife">
        <title>Unprecedented genomic diversity of RNA viruses in arthropods reveals the ancestry of negative-sense RNA viruses.</title>
        <authorList>
            <person name="Li C.X."/>
            <person name="Shi M."/>
            <person name="Tian J.H."/>
            <person name="Lin X.D."/>
            <person name="Kang Y.J."/>
            <person name="Chen L.J."/>
            <person name="Qin X.C."/>
            <person name="Xu J."/>
            <person name="Holmes E.C."/>
            <person name="Zhang Y.Z."/>
        </authorList>
    </citation>
    <scope>NUCLEOTIDE SEQUENCE [LARGE SCALE GENOMIC DNA]</scope>
    <source>
        <strain evidence="23">TC253</strain>
    </source>
</reference>
<organism evidence="23 24">
    <name type="scientific">Tacheng Tick Virus 1</name>
    <dbReference type="NCBI Taxonomy" id="1608083"/>
    <lineage>
        <taxon>Viruses</taxon>
        <taxon>Riboviria</taxon>
        <taxon>Orthornavirae</taxon>
        <taxon>Negarnaviricota</taxon>
        <taxon>Polyploviricotina</taxon>
        <taxon>Bunyaviricetes</taxon>
        <taxon>Hareavirales</taxon>
        <taxon>Nairoviridae</taxon>
        <taxon>Orthonairovirus</taxon>
        <taxon>Orthonairovirus tachengense</taxon>
    </lineage>
</organism>
<keyword evidence="24" id="KW-1185">Reference proteome</keyword>
<feature type="transmembrane region" description="Helical" evidence="19">
    <location>
        <begin position="510"/>
        <end position="537"/>
    </location>
</feature>
<evidence type="ECO:0000313" key="24">
    <source>
        <dbReference type="Proteomes" id="UP000139373"/>
    </source>
</evidence>
<dbReference type="Pfam" id="PF20682">
    <property type="entry name" value="Hanta_Gc_C"/>
    <property type="match status" value="1"/>
</dbReference>
<evidence type="ECO:0000256" key="16">
    <source>
        <dbReference type="ARBA" id="ARBA00023296"/>
    </source>
</evidence>
<keyword evidence="11" id="KW-1043">Host membrane</keyword>
<evidence type="ECO:0000256" key="2">
    <source>
        <dbReference type="ARBA" id="ARBA00004381"/>
    </source>
</evidence>
<dbReference type="RefSeq" id="YP_009304987.1">
    <property type="nucleotide sequence ID" value="NC_031285.1"/>
</dbReference>
<evidence type="ECO:0000259" key="21">
    <source>
        <dbReference type="Pfam" id="PF20682"/>
    </source>
</evidence>
<evidence type="ECO:0000256" key="3">
    <source>
        <dbReference type="ARBA" id="ARBA00004482"/>
    </source>
</evidence>
<evidence type="ECO:0000256" key="19">
    <source>
        <dbReference type="SAM" id="Phobius"/>
    </source>
</evidence>
<dbReference type="InterPro" id="IPR048791">
    <property type="entry name" value="Gc_C_bunya"/>
</dbReference>
<feature type="domain" description="Structural glycoprotein Gn nairovirus" evidence="22">
    <location>
        <begin position="346"/>
        <end position="659"/>
    </location>
</feature>
<keyword evidence="14" id="KW-0325">Glycoprotein</keyword>
<feature type="transmembrane region" description="Helical" evidence="19">
    <location>
        <begin position="641"/>
        <end position="659"/>
    </location>
</feature>
<keyword evidence="6" id="KW-0945">Host-virus interaction</keyword>
<keyword evidence="15" id="KW-1038">Host endoplasmic reticulum</keyword>
<accession>A0A0B5KTZ6</accession>
<gene>
    <name evidence="23" type="primary">G</name>
</gene>
<evidence type="ECO:0000256" key="7">
    <source>
        <dbReference type="ARBA" id="ARBA00022595"/>
    </source>
</evidence>
<evidence type="ECO:0000256" key="1">
    <source>
        <dbReference type="ARBA" id="ARBA00004244"/>
    </source>
</evidence>
<evidence type="ECO:0000256" key="17">
    <source>
        <dbReference type="ARBA" id="ARBA00031199"/>
    </source>
</evidence>
<dbReference type="Gene3D" id="1.10.8.1320">
    <property type="match status" value="1"/>
</dbReference>
<evidence type="ECO:0000256" key="14">
    <source>
        <dbReference type="ARBA" id="ARBA00023180"/>
    </source>
</evidence>
<dbReference type="KEGG" id="vg:29123050"/>
<feature type="domain" description="Hantavirus glycoprotein Gc N-terminal" evidence="20">
    <location>
        <begin position="765"/>
        <end position="1083"/>
    </location>
</feature>
<keyword evidence="12 19" id="KW-0472">Membrane</keyword>
<evidence type="ECO:0000256" key="8">
    <source>
        <dbReference type="ARBA" id="ARBA00022804"/>
    </source>
</evidence>
<dbReference type="GO" id="GO:0019062">
    <property type="term" value="P:virion attachment to host cell"/>
    <property type="evidence" value="ECO:0007669"/>
    <property type="project" value="UniProtKB-KW"/>
</dbReference>
<evidence type="ECO:0000256" key="15">
    <source>
        <dbReference type="ARBA" id="ARBA00023184"/>
    </source>
</evidence>
<evidence type="ECO:0000259" key="20">
    <source>
        <dbReference type="Pfam" id="PF01561"/>
    </source>
</evidence>
<dbReference type="GeneID" id="29123050"/>
<dbReference type="GO" id="GO:0039654">
    <property type="term" value="P:fusion of virus membrane with host endosome membrane"/>
    <property type="evidence" value="ECO:0007669"/>
    <property type="project" value="UniProtKB-KW"/>
</dbReference>
<evidence type="ECO:0000259" key="22">
    <source>
        <dbReference type="Pfam" id="PF20726"/>
    </source>
</evidence>
<evidence type="ECO:0000256" key="18">
    <source>
        <dbReference type="SAM" id="MobiDB-lite"/>
    </source>
</evidence>
<dbReference type="GO" id="GO:0055036">
    <property type="term" value="C:virion membrane"/>
    <property type="evidence" value="ECO:0007669"/>
    <property type="project" value="UniProtKB-SubCell"/>
</dbReference>
<feature type="region of interest" description="Disordered" evidence="18">
    <location>
        <begin position="719"/>
        <end position="739"/>
    </location>
</feature>
<keyword evidence="4" id="KW-1168">Fusion of virus membrane with host membrane</keyword>
<evidence type="ECO:0000256" key="13">
    <source>
        <dbReference type="ARBA" id="ARBA00023157"/>
    </source>
</evidence>
<keyword evidence="8" id="KW-1161">Viral attachment to host cell</keyword>
<evidence type="ECO:0000256" key="11">
    <source>
        <dbReference type="ARBA" id="ARBA00022870"/>
    </source>
</evidence>
<dbReference type="GO" id="GO:0044178">
    <property type="term" value="C:host cell Golgi membrane"/>
    <property type="evidence" value="ECO:0007669"/>
    <property type="project" value="UniProtKB-SubCell"/>
</dbReference>
<evidence type="ECO:0000313" key="23">
    <source>
        <dbReference type="EMBL" id="AJG39287.1"/>
    </source>
</evidence>
<keyword evidence="10" id="KW-0946">Virion</keyword>
<keyword evidence="13" id="KW-1015">Disulfide bond</keyword>
<keyword evidence="19" id="KW-1133">Transmembrane helix</keyword>
<keyword evidence="7" id="KW-1162">Viral penetration into host cytoplasm</keyword>
<evidence type="ECO:0000256" key="9">
    <source>
        <dbReference type="ARBA" id="ARBA00022812"/>
    </source>
</evidence>
<protein>
    <recommendedName>
        <fullName evidence="17">M polyprotein</fullName>
    </recommendedName>
</protein>
<proteinExistence type="predicted"/>
<sequence length="1350" mass="150019">MAKAILWKVFTFIFFVLTNNALSDDPSSSNSSSTQQQPAANATTVQTAKGSILESAPELLGVSLQFLRTKLSVYTKDRVMRFINTSLMQTQAWGSGLETVLNPILPGKWEALKVVFDTGRRLEQVKSLVRSLNASGDINGVDWSKVPIVNTLVDLAVDGLGWLNWSQITPETTGSVYMLQKRHSGVQAWPGMEVKVPSPQCSGTRTVTNQAYASFNVEVQYDSLEPIVVLAYATSYLGIDINNCPAVVEHHGRFSILTDKSSFVRPSTTGDNKFYPVIHVSFNQAELKTTCSVVVCSIRESYYTPKGQFKESTLERIEFAFTPASRSTGQRRRLLADMSSMIKLPCSSGTKVITAVQYQVHTVDRPVPGPFRSFCNRTKILNSYAPPDLGCYSTSRRLTKVQCPTRPEHVTREAGDCSYTRPSEPCPSGYLCISVQTPGRGIVKLATEKQKHSEDCSKSCNFKLEGYEGVLTCPNGEKHALFSSEMQSSCFLSNYGKLPLWVCRMSFRPVMVYLMCAWYLLGYAALRVAIFAACILLRCLSSAIKKARVLKDDTRGSCEHCKTFITDKYHWQRHDNCRNGRCPYCRTSCSAERLPIHAKECNSRTSCLIEDEEAVTVKLVPCTLRVAIVWMSSMSKMLGRAAWVLGLFILFYICVHPVSALKDTGLEEDLWEKEVEFVQFCDMNCFQSEEECICAPEQEGETFMVRKPLSLFPHKEELSQLSSSKGSKPEQRSGPLPSQKRVIDVTTPWGALHVDDAYKPSYSGNHISLSWTEVSSSDDHVTVNGKSQAILSLETGTGAMWEITSPKSSESRRVFVTILDHTQVYNTRFLYATGDRVVESWMHGRCTGDCPTQCGCTDHFCHQNQYDDFTNWRCNPTWCWSIGSGCACCALGIKALYKDWFVSKWEVEYVESPVIACIETSPEDRICQEVSAGVTLQLGPISVQFSDPSGITNRLPREIGVFHKTPSLKSFDIARKVKLVDAKTMCDIQSCTHGPVGDIQFYDVDPLFSGDHINLNSVGAGKGLNSSNSWTSWSGVTSFYTCHPGHWPDCHSTGVVQQNSEAFQNLWNTGDVGVNYHFHSEKLSMATSPTLTLKGRPSYGAGQITALLEVQGLKLKSLHVKPEGLHLDISGCHGCYGCSTGFLCSVRVKITHPDQYAIHLQSEDPNVIAPGVTLMARADSTPTYELHFFSAVKTEEVCLRVKELDAEEKVARSCSAAQLSPQENVALEHRRTLHSTSNSTCTTGYWSCYTSNVISFFSSLGGLLKTVFGGIVPGVISFIIILLLVALLIIFGPNIFRAVIACCRAKRSYRRLMPFEELKAEWSAARRSVQEEKQRNQEAQALLEKLSKVK</sequence>
<keyword evidence="16" id="KW-1160">Virus entry into host cell</keyword>
<evidence type="ECO:0000256" key="10">
    <source>
        <dbReference type="ARBA" id="ARBA00022844"/>
    </source>
</evidence>
<dbReference type="Pfam" id="PF20726">
    <property type="entry name" value="Nairovirus_Gn"/>
    <property type="match status" value="1"/>
</dbReference>
<dbReference type="Pfam" id="PF01561">
    <property type="entry name" value="Hanta_Gc_N"/>
    <property type="match status" value="1"/>
</dbReference>
<dbReference type="EMBL" id="KM817717">
    <property type="protein sequence ID" value="AJG39287.1"/>
    <property type="molecule type" value="Viral_cRNA"/>
</dbReference>
<keyword evidence="5" id="KW-1170">Fusion of virus membrane with host endosomal membrane</keyword>